<keyword evidence="4" id="KW-0694">RNA-binding</keyword>
<accession>F5YPK1</accession>
<dbReference type="GO" id="GO:0003735">
    <property type="term" value="F:structural constituent of ribosome"/>
    <property type="evidence" value="ECO:0007669"/>
    <property type="project" value="InterPro"/>
</dbReference>
<protein>
    <recommendedName>
        <fullName evidence="4">Large ribosomal subunit protein uL15</fullName>
    </recommendedName>
</protein>
<comment type="similarity">
    <text evidence="1 4">Belongs to the universal ribosomal protein uL15 family.</text>
</comment>
<dbReference type="HOGENOM" id="CLU_055188_4_2_12"/>
<evidence type="ECO:0000256" key="2">
    <source>
        <dbReference type="ARBA" id="ARBA00022980"/>
    </source>
</evidence>
<dbReference type="SUPFAM" id="SSF52080">
    <property type="entry name" value="Ribosomal proteins L15p and L18e"/>
    <property type="match status" value="1"/>
</dbReference>
<evidence type="ECO:0000256" key="1">
    <source>
        <dbReference type="ARBA" id="ARBA00007320"/>
    </source>
</evidence>
<evidence type="ECO:0000313" key="8">
    <source>
        <dbReference type="Proteomes" id="UP000009223"/>
    </source>
</evidence>
<dbReference type="EMBL" id="CP001843">
    <property type="protein sequence ID" value="AEF85481.1"/>
    <property type="molecule type" value="Genomic_DNA"/>
</dbReference>
<dbReference type="NCBIfam" id="TIGR01071">
    <property type="entry name" value="rplO_bact"/>
    <property type="match status" value="1"/>
</dbReference>
<dbReference type="GO" id="GO:0006412">
    <property type="term" value="P:translation"/>
    <property type="evidence" value="ECO:0007669"/>
    <property type="project" value="UniProtKB-UniRule"/>
</dbReference>
<dbReference type="KEGG" id="tpi:TREPR_1496"/>
<dbReference type="AlphaFoldDB" id="F5YPK1"/>
<sequence length="150" mass="16029">MHDFDLHAPEGANKKKRIIGRGQGSGRGTTAGKGNKGQQSRSGGKTYIGFEGGQMPLFRRLAHRGFSNYPFRKIFQVVNLGEIEKRFENGETVDPGSLIIKGLAKGNVPVKILGDGEFTKKLNFKVAALSASAKEKILKAGGTVEGAGND</sequence>
<comment type="subunit">
    <text evidence="4">Part of the 50S ribosomal subunit.</text>
</comment>
<dbReference type="Proteomes" id="UP000009223">
    <property type="component" value="Chromosome"/>
</dbReference>
<keyword evidence="8" id="KW-1185">Reference proteome</keyword>
<feature type="domain" description="Large ribosomal subunit protein uL15/eL18" evidence="6">
    <location>
        <begin position="77"/>
        <end position="145"/>
    </location>
</feature>
<dbReference type="InterPro" id="IPR030878">
    <property type="entry name" value="Ribosomal_uL15"/>
</dbReference>
<dbReference type="PANTHER" id="PTHR12934:SF11">
    <property type="entry name" value="LARGE RIBOSOMAL SUBUNIT PROTEIN UL15M"/>
    <property type="match status" value="1"/>
</dbReference>
<keyword evidence="4" id="KW-0699">rRNA-binding</keyword>
<evidence type="ECO:0000313" key="7">
    <source>
        <dbReference type="EMBL" id="AEF85481.1"/>
    </source>
</evidence>
<dbReference type="InterPro" id="IPR036227">
    <property type="entry name" value="Ribosomal_uL15/eL18_sf"/>
</dbReference>
<dbReference type="PANTHER" id="PTHR12934">
    <property type="entry name" value="50S RIBOSOMAL PROTEIN L15"/>
    <property type="match status" value="1"/>
</dbReference>
<dbReference type="GO" id="GO:0022625">
    <property type="term" value="C:cytosolic large ribosomal subunit"/>
    <property type="evidence" value="ECO:0007669"/>
    <property type="project" value="TreeGrafter"/>
</dbReference>
<dbReference type="GO" id="GO:0019843">
    <property type="term" value="F:rRNA binding"/>
    <property type="evidence" value="ECO:0007669"/>
    <property type="project" value="UniProtKB-UniRule"/>
</dbReference>
<feature type="region of interest" description="Disordered" evidence="5">
    <location>
        <begin position="1"/>
        <end position="45"/>
    </location>
</feature>
<feature type="compositionally biased region" description="Gly residues" evidence="5">
    <location>
        <begin position="21"/>
        <end position="35"/>
    </location>
</feature>
<reference evidence="7 8" key="2">
    <citation type="journal article" date="2011" name="ISME J.">
        <title>RNA-seq reveals cooperative metabolic interactions between two termite-gut spirochete species in co-culture.</title>
        <authorList>
            <person name="Rosenthal A.Z."/>
            <person name="Matson E.G."/>
            <person name="Eldar A."/>
            <person name="Leadbetter J.R."/>
        </authorList>
    </citation>
    <scope>NUCLEOTIDE SEQUENCE [LARGE SCALE GENOMIC DNA]</scope>
    <source>
        <strain evidence="8">ATCC BAA-887 / DSM 12427 / ZAS-2</strain>
    </source>
</reference>
<proteinExistence type="inferred from homology"/>
<dbReference type="OrthoDB" id="9810293at2"/>
<comment type="function">
    <text evidence="4">Binds to the 23S rRNA.</text>
</comment>
<dbReference type="RefSeq" id="WP_015708610.1">
    <property type="nucleotide sequence ID" value="NC_015578.1"/>
</dbReference>
<keyword evidence="3 4" id="KW-0687">Ribonucleoprotein</keyword>
<keyword evidence="2 4" id="KW-0689">Ribosomal protein</keyword>
<evidence type="ECO:0000259" key="6">
    <source>
        <dbReference type="Pfam" id="PF00828"/>
    </source>
</evidence>
<organism evidence="7 8">
    <name type="scientific">Treponema primitia (strain ATCC BAA-887 / DSM 12427 / ZAS-2)</name>
    <dbReference type="NCBI Taxonomy" id="545694"/>
    <lineage>
        <taxon>Bacteria</taxon>
        <taxon>Pseudomonadati</taxon>
        <taxon>Spirochaetota</taxon>
        <taxon>Spirochaetia</taxon>
        <taxon>Spirochaetales</taxon>
        <taxon>Treponemataceae</taxon>
        <taxon>Treponema</taxon>
    </lineage>
</organism>
<dbReference type="HAMAP" id="MF_01341">
    <property type="entry name" value="Ribosomal_uL15"/>
    <property type="match status" value="1"/>
</dbReference>
<dbReference type="InterPro" id="IPR021131">
    <property type="entry name" value="Ribosomal_uL15/eL18"/>
</dbReference>
<dbReference type="InterPro" id="IPR005749">
    <property type="entry name" value="Ribosomal_uL15_bac-type"/>
</dbReference>
<evidence type="ECO:0000256" key="5">
    <source>
        <dbReference type="SAM" id="MobiDB-lite"/>
    </source>
</evidence>
<gene>
    <name evidence="4 7" type="primary">rplO</name>
    <name evidence="7" type="ordered locus">TREPR_1496</name>
</gene>
<dbReference type="STRING" id="545694.TREPR_1496"/>
<dbReference type="Gene3D" id="3.100.10.10">
    <property type="match status" value="1"/>
</dbReference>
<evidence type="ECO:0000256" key="3">
    <source>
        <dbReference type="ARBA" id="ARBA00023274"/>
    </source>
</evidence>
<dbReference type="Pfam" id="PF00828">
    <property type="entry name" value="Ribosomal_L27A"/>
    <property type="match status" value="1"/>
</dbReference>
<dbReference type="eggNOG" id="COG0200">
    <property type="taxonomic scope" value="Bacteria"/>
</dbReference>
<name>F5YPK1_TREPZ</name>
<reference evidence="8" key="1">
    <citation type="submission" date="2009-12" db="EMBL/GenBank/DDBJ databases">
        <title>Complete sequence of Treponema primitia strain ZAS-2.</title>
        <authorList>
            <person name="Tetu S.G."/>
            <person name="Matson E."/>
            <person name="Ren Q."/>
            <person name="Seshadri R."/>
            <person name="Elbourne L."/>
            <person name="Hassan K.A."/>
            <person name="Durkin A."/>
            <person name="Radune D."/>
            <person name="Mohamoud Y."/>
            <person name="Shay R."/>
            <person name="Jin S."/>
            <person name="Zhang X."/>
            <person name="Lucey K."/>
            <person name="Ballor N.R."/>
            <person name="Ottesen E."/>
            <person name="Rosenthal R."/>
            <person name="Allen A."/>
            <person name="Leadbetter J.R."/>
            <person name="Paulsen I.T."/>
        </authorList>
    </citation>
    <scope>NUCLEOTIDE SEQUENCE [LARGE SCALE GENOMIC DNA]</scope>
    <source>
        <strain evidence="8">ATCC BAA-887 / DSM 12427 / ZAS-2</strain>
    </source>
</reference>
<evidence type="ECO:0000256" key="4">
    <source>
        <dbReference type="HAMAP-Rule" id="MF_01341"/>
    </source>
</evidence>